<dbReference type="PANTHER" id="PTHR11060:SF0">
    <property type="entry name" value="PROTEIN MEMO1"/>
    <property type="match status" value="1"/>
</dbReference>
<dbReference type="CDD" id="cd07361">
    <property type="entry name" value="MEMO_like"/>
    <property type="match status" value="1"/>
</dbReference>
<comment type="similarity">
    <text evidence="1 2">Belongs to the MEMO1 family.</text>
</comment>
<dbReference type="Gene3D" id="3.40.830.10">
    <property type="entry name" value="LigB-like"/>
    <property type="match status" value="1"/>
</dbReference>
<name>A0A1H6F8W1_9GAMM</name>
<sequence>MFEQIRPPAVAGFFYPAEQTELENMLQGFLQVSVDSDLQIPPKAIIVPHAGYIYSGSVAASAYVRLQPVQEKIRRVVLLGPSHHVPFRGLATSSATYFATPLGEVKLDTDSTEKVLQLPQVGMLDAAHEQEHSLEVHLPFLQMLLDDFVLLPLVVGDANAAAVAQVLEQVWGGEETLIVISSDLSHFHDYQTAQQLDAQTSKAITSLEQTPLRGEQACGCKPVNGLLKVARDKHLSVDVVDLRNSGDTAGSKDRVVGYGAYVFH</sequence>
<protein>
    <recommendedName>
        <fullName evidence="2">MEMO1 family protein MBHS_02430</fullName>
    </recommendedName>
</protein>
<dbReference type="Pfam" id="PF01875">
    <property type="entry name" value="Memo"/>
    <property type="match status" value="1"/>
</dbReference>
<evidence type="ECO:0000256" key="1">
    <source>
        <dbReference type="ARBA" id="ARBA00006315"/>
    </source>
</evidence>
<evidence type="ECO:0000313" key="3">
    <source>
        <dbReference type="EMBL" id="SEH06567.1"/>
    </source>
</evidence>
<dbReference type="AlphaFoldDB" id="A0A1H6F8W1"/>
<reference evidence="3 4" key="1">
    <citation type="submission" date="2016-10" db="EMBL/GenBank/DDBJ databases">
        <authorList>
            <person name="de Groot N.N."/>
        </authorList>
    </citation>
    <scope>NUCLEOTIDE SEQUENCE [LARGE SCALE GENOMIC DNA]</scope>
    <source>
        <strain evidence="3">MBHS1</strain>
    </source>
</reference>
<organism evidence="3 4">
    <name type="scientific">Candidatus Venteria ishoeyi</name>
    <dbReference type="NCBI Taxonomy" id="1899563"/>
    <lineage>
        <taxon>Bacteria</taxon>
        <taxon>Pseudomonadati</taxon>
        <taxon>Pseudomonadota</taxon>
        <taxon>Gammaproteobacteria</taxon>
        <taxon>Thiotrichales</taxon>
        <taxon>Thiotrichaceae</taxon>
        <taxon>Venteria</taxon>
    </lineage>
</organism>
<dbReference type="PANTHER" id="PTHR11060">
    <property type="entry name" value="PROTEIN MEMO1"/>
    <property type="match status" value="1"/>
</dbReference>
<dbReference type="HAMAP" id="MF_00055">
    <property type="entry name" value="MEMO1"/>
    <property type="match status" value="1"/>
</dbReference>
<dbReference type="OrthoDB" id="9782820at2"/>
<evidence type="ECO:0000313" key="4">
    <source>
        <dbReference type="Proteomes" id="UP000236724"/>
    </source>
</evidence>
<proteinExistence type="inferred from homology"/>
<dbReference type="Proteomes" id="UP000236724">
    <property type="component" value="Unassembled WGS sequence"/>
</dbReference>
<accession>A0A1H6F8W1</accession>
<evidence type="ECO:0000256" key="2">
    <source>
        <dbReference type="HAMAP-Rule" id="MF_00055"/>
    </source>
</evidence>
<dbReference type="EMBL" id="FMSV02000498">
    <property type="protein sequence ID" value="SEH06567.1"/>
    <property type="molecule type" value="Genomic_DNA"/>
</dbReference>
<dbReference type="InterPro" id="IPR002737">
    <property type="entry name" value="MEMO1_fam"/>
</dbReference>
<dbReference type="NCBIfam" id="TIGR04336">
    <property type="entry name" value="AmmeMemoSam_B"/>
    <property type="match status" value="1"/>
</dbReference>
<gene>
    <name evidence="3" type="ORF">MBHS_02430</name>
</gene>
<dbReference type="RefSeq" id="WP_103920331.1">
    <property type="nucleotide sequence ID" value="NZ_FMSV02000498.1"/>
</dbReference>
<keyword evidence="4" id="KW-1185">Reference proteome</keyword>